<evidence type="ECO:0000313" key="1">
    <source>
        <dbReference type="EMBL" id="KXB01162.1"/>
    </source>
</evidence>
<evidence type="ECO:0000313" key="2">
    <source>
        <dbReference type="Proteomes" id="UP000070344"/>
    </source>
</evidence>
<name>A0A133V3Z5_9EURY</name>
<organism evidence="1 2">
    <name type="scientific">candidate division MSBL1 archaeon SCGC-AAA259O05</name>
    <dbReference type="NCBI Taxonomy" id="1698271"/>
    <lineage>
        <taxon>Archaea</taxon>
        <taxon>Methanobacteriati</taxon>
        <taxon>Methanobacteriota</taxon>
        <taxon>candidate division MSBL1</taxon>
    </lineage>
</organism>
<keyword evidence="2" id="KW-1185">Reference proteome</keyword>
<sequence length="63" mass="7481">MFKYLLSESERAEIDASSIFPMLLTKPSFSAQFKIRFTLSQFRLSQKIENYFTLKQEVQKPLE</sequence>
<protein>
    <submittedName>
        <fullName evidence="1">Uncharacterized protein</fullName>
    </submittedName>
</protein>
<comment type="caution">
    <text evidence="1">The sequence shown here is derived from an EMBL/GenBank/DDBJ whole genome shotgun (WGS) entry which is preliminary data.</text>
</comment>
<reference evidence="1 2" key="1">
    <citation type="journal article" date="2016" name="Sci. Rep.">
        <title>Metabolic traits of an uncultured archaeal lineage -MSBL1- from brine pools of the Red Sea.</title>
        <authorList>
            <person name="Mwirichia R."/>
            <person name="Alam I."/>
            <person name="Rashid M."/>
            <person name="Vinu M."/>
            <person name="Ba-Alawi W."/>
            <person name="Anthony Kamau A."/>
            <person name="Kamanda Ngugi D."/>
            <person name="Goker M."/>
            <person name="Klenk H.P."/>
            <person name="Bajic V."/>
            <person name="Stingl U."/>
        </authorList>
    </citation>
    <scope>NUCLEOTIDE SEQUENCE [LARGE SCALE GENOMIC DNA]</scope>
    <source>
        <strain evidence="1">SCGC-AAA259O05</strain>
    </source>
</reference>
<dbReference type="EMBL" id="LHXV01000023">
    <property type="protein sequence ID" value="KXB01162.1"/>
    <property type="molecule type" value="Genomic_DNA"/>
</dbReference>
<dbReference type="AlphaFoldDB" id="A0A133V3Z5"/>
<accession>A0A133V3Z5</accession>
<gene>
    <name evidence="1" type="ORF">AKJ41_02485</name>
</gene>
<dbReference type="Proteomes" id="UP000070344">
    <property type="component" value="Unassembled WGS sequence"/>
</dbReference>
<proteinExistence type="predicted"/>